<keyword evidence="1" id="KW-0812">Transmembrane</keyword>
<evidence type="ECO:0000256" key="1">
    <source>
        <dbReference type="SAM" id="Phobius"/>
    </source>
</evidence>
<evidence type="ECO:0000313" key="2">
    <source>
        <dbReference type="EMBL" id="OUO57060.1"/>
    </source>
</evidence>
<gene>
    <name evidence="2" type="ORF">B5F75_04220</name>
</gene>
<protein>
    <recommendedName>
        <fullName evidence="4">DUF3566 domain-containing protein</fullName>
    </recommendedName>
</protein>
<keyword evidence="3" id="KW-1185">Reference proteome</keyword>
<accession>A0A1Y4DL83</accession>
<proteinExistence type="predicted"/>
<dbReference type="EMBL" id="NFJD01000002">
    <property type="protein sequence ID" value="OUO57060.1"/>
    <property type="molecule type" value="Genomic_DNA"/>
</dbReference>
<dbReference type="Proteomes" id="UP000196368">
    <property type="component" value="Unassembled WGS sequence"/>
</dbReference>
<evidence type="ECO:0000313" key="3">
    <source>
        <dbReference type="Proteomes" id="UP000196368"/>
    </source>
</evidence>
<organism evidence="2 3">
    <name type="scientific">Candidatus Avelusimicrobium gallicola</name>
    <dbReference type="NCBI Taxonomy" id="2562704"/>
    <lineage>
        <taxon>Bacteria</taxon>
        <taxon>Pseudomonadati</taxon>
        <taxon>Elusimicrobiota</taxon>
        <taxon>Elusimicrobia</taxon>
        <taxon>Elusimicrobiales</taxon>
        <taxon>Elusimicrobiaceae</taxon>
        <taxon>Candidatus Avelusimicrobium</taxon>
    </lineage>
</organism>
<keyword evidence="1" id="KW-0472">Membrane</keyword>
<feature type="transmembrane region" description="Helical" evidence="1">
    <location>
        <begin position="44"/>
        <end position="74"/>
    </location>
</feature>
<evidence type="ECO:0008006" key="4">
    <source>
        <dbReference type="Google" id="ProtNLM"/>
    </source>
</evidence>
<comment type="caution">
    <text evidence="2">The sequence shown here is derived from an EMBL/GenBank/DDBJ whole genome shotgun (WGS) entry which is preliminary data.</text>
</comment>
<reference evidence="3" key="1">
    <citation type="submission" date="2017-04" db="EMBL/GenBank/DDBJ databases">
        <title>Function of individual gut microbiota members based on whole genome sequencing of pure cultures obtained from chicken caecum.</title>
        <authorList>
            <person name="Medvecky M."/>
            <person name="Cejkova D."/>
            <person name="Polansky O."/>
            <person name="Karasova D."/>
            <person name="Kubasova T."/>
            <person name="Cizek A."/>
            <person name="Rychlik I."/>
        </authorList>
    </citation>
    <scope>NUCLEOTIDE SEQUENCE [LARGE SCALE GENOMIC DNA]</scope>
    <source>
        <strain evidence="3">An273</strain>
    </source>
</reference>
<sequence>MRVEIKKIGISTVLFSVFPLAVFVVMMLSALMEVFNPDAVINAAYIMGLVMRAIQSTLLFLVSAVFFLLAYNLLCAVGIRGVRVELEDK</sequence>
<dbReference type="OrthoDB" id="9912437at2"/>
<keyword evidence="1" id="KW-1133">Transmembrane helix</keyword>
<dbReference type="AlphaFoldDB" id="A0A1Y4DL83"/>
<name>A0A1Y4DL83_9BACT</name>
<feature type="transmembrane region" description="Helical" evidence="1">
    <location>
        <begin position="12"/>
        <end position="32"/>
    </location>
</feature>
<dbReference type="RefSeq" id="WP_087288264.1">
    <property type="nucleotide sequence ID" value="NZ_NFJD01000002.1"/>
</dbReference>